<feature type="compositionally biased region" description="Polar residues" evidence="1">
    <location>
        <begin position="63"/>
        <end position="80"/>
    </location>
</feature>
<evidence type="ECO:0000313" key="2">
    <source>
        <dbReference type="EMBL" id="GAA2930097.1"/>
    </source>
</evidence>
<reference evidence="2 3" key="1">
    <citation type="journal article" date="2019" name="Int. J. Syst. Evol. Microbiol.">
        <title>The Global Catalogue of Microorganisms (GCM) 10K type strain sequencing project: providing services to taxonomists for standard genome sequencing and annotation.</title>
        <authorList>
            <consortium name="The Broad Institute Genomics Platform"/>
            <consortium name="The Broad Institute Genome Sequencing Center for Infectious Disease"/>
            <person name="Wu L."/>
            <person name="Ma J."/>
        </authorList>
    </citation>
    <scope>NUCLEOTIDE SEQUENCE [LARGE SCALE GENOMIC DNA]</scope>
    <source>
        <strain evidence="2 3">JCM 4087</strain>
    </source>
</reference>
<name>A0ABN3WWZ3_STRTU</name>
<keyword evidence="3" id="KW-1185">Reference proteome</keyword>
<feature type="region of interest" description="Disordered" evidence="1">
    <location>
        <begin position="37"/>
        <end position="93"/>
    </location>
</feature>
<protein>
    <submittedName>
        <fullName evidence="2">Uncharacterized protein</fullName>
    </submittedName>
</protein>
<evidence type="ECO:0000313" key="3">
    <source>
        <dbReference type="Proteomes" id="UP001501102"/>
    </source>
</evidence>
<organism evidence="2 3">
    <name type="scientific">Streptomyces thioluteus</name>
    <dbReference type="NCBI Taxonomy" id="66431"/>
    <lineage>
        <taxon>Bacteria</taxon>
        <taxon>Bacillati</taxon>
        <taxon>Actinomycetota</taxon>
        <taxon>Actinomycetes</taxon>
        <taxon>Kitasatosporales</taxon>
        <taxon>Streptomycetaceae</taxon>
        <taxon>Streptomyces</taxon>
    </lineage>
</organism>
<comment type="caution">
    <text evidence="2">The sequence shown here is derived from an EMBL/GenBank/DDBJ whole genome shotgun (WGS) entry which is preliminary data.</text>
</comment>
<proteinExistence type="predicted"/>
<gene>
    <name evidence="2" type="ORF">GCM10020221_27370</name>
</gene>
<sequence>MVFDGAPTEKVKAPATGWLSAETACQATVYVPSAIPGRSATEAVSERPSVWTGFPASTRVPPGSSTRTESALSSTPSEKVSSIRAGAVGTTDP</sequence>
<dbReference type="EMBL" id="BAAAXZ010000104">
    <property type="protein sequence ID" value="GAA2930097.1"/>
    <property type="molecule type" value="Genomic_DNA"/>
</dbReference>
<accession>A0ABN3WWZ3</accession>
<evidence type="ECO:0000256" key="1">
    <source>
        <dbReference type="SAM" id="MobiDB-lite"/>
    </source>
</evidence>
<dbReference type="Proteomes" id="UP001501102">
    <property type="component" value="Unassembled WGS sequence"/>
</dbReference>